<organism evidence="2 3">
    <name type="scientific">Porcisia hertigi</name>
    <dbReference type="NCBI Taxonomy" id="2761500"/>
    <lineage>
        <taxon>Eukaryota</taxon>
        <taxon>Discoba</taxon>
        <taxon>Euglenozoa</taxon>
        <taxon>Kinetoplastea</taxon>
        <taxon>Metakinetoplastina</taxon>
        <taxon>Trypanosomatida</taxon>
        <taxon>Trypanosomatidae</taxon>
        <taxon>Leishmaniinae</taxon>
        <taxon>Porcisia</taxon>
    </lineage>
</organism>
<dbReference type="KEGG" id="phet:94287391"/>
<gene>
    <name evidence="2" type="ORF">JKF63_01266</name>
</gene>
<reference evidence="2 3" key="1">
    <citation type="submission" date="2021-02" db="EMBL/GenBank/DDBJ databases">
        <title>Porcisia hertigi Genome sequencing and assembly.</title>
        <authorList>
            <person name="Almutairi H."/>
            <person name="Gatherer D."/>
        </authorList>
    </citation>
    <scope>NUCLEOTIDE SEQUENCE [LARGE SCALE GENOMIC DNA]</scope>
    <source>
        <strain evidence="2 3">C119</strain>
    </source>
</reference>
<evidence type="ECO:0000313" key="2">
    <source>
        <dbReference type="EMBL" id="KAG5492687.1"/>
    </source>
</evidence>
<comment type="caution">
    <text evidence="2">The sequence shown here is derived from an EMBL/GenBank/DDBJ whole genome shotgun (WGS) entry which is preliminary data.</text>
</comment>
<proteinExistence type="predicted"/>
<dbReference type="OrthoDB" id="272263at2759"/>
<protein>
    <submittedName>
        <fullName evidence="2">Uncharacterized protein</fullName>
    </submittedName>
</protein>
<dbReference type="PANTHER" id="PTHR21512">
    <property type="entry name" value="TRAFFICKING PROTEIN PARTICLE COMPLEX SUBUNIT 9"/>
    <property type="match status" value="1"/>
</dbReference>
<dbReference type="EMBL" id="JAFJZO010000035">
    <property type="protein sequence ID" value="KAG5492687.1"/>
    <property type="molecule type" value="Genomic_DNA"/>
</dbReference>
<feature type="region of interest" description="Disordered" evidence="1">
    <location>
        <begin position="62"/>
        <end position="108"/>
    </location>
</feature>
<name>A0A836H2X4_9TRYP</name>
<dbReference type="RefSeq" id="XP_067753471.1">
    <property type="nucleotide sequence ID" value="XM_067897314.1"/>
</dbReference>
<evidence type="ECO:0000313" key="3">
    <source>
        <dbReference type="Proteomes" id="UP000674318"/>
    </source>
</evidence>
<evidence type="ECO:0000256" key="1">
    <source>
        <dbReference type="SAM" id="MobiDB-lite"/>
    </source>
</evidence>
<feature type="compositionally biased region" description="Low complexity" evidence="1">
    <location>
        <begin position="62"/>
        <end position="91"/>
    </location>
</feature>
<dbReference type="PANTHER" id="PTHR21512:SF5">
    <property type="entry name" value="TRAFFICKING PROTEIN PARTICLE COMPLEX SUBUNIT 9"/>
    <property type="match status" value="1"/>
</dbReference>
<sequence length="1530" mass="164026">MHSSPTPSLLSEYYPTSSSSLEQYTYLRILWLPLSVCFRWSGEQLSTELGTSAAATATATVTLSTDVSSSPNKALPLAGSSSGSSAPPSASLGGGSSSSKGPYSESFLNGNETTSGYEVALRRSVALHPPVPASELSWRSFPAVSTMFTPPNTPSEPNGLRKPISLVDPSASLRFFLTSNPGTSRWENMDSHRATVAVVVVVNTTALTVPVEHAVEVVSTIFAAQFRSKVCRCIVVDPPQALAVQLSQSSLYVCVSQALPVNQTAQKLLVGLAQAVVDAQGNALRLYCQPEKLDSTAVRTPMDKLTPFSTARNVSTMIASRFKKKAGDVLLQIGAVASALAVYGETQFNSNMDSLWCSATVESIAAARYRYLQTTLLCHRSALEDTVIQLQSDNPPWGPGLVASVDQLGSCVAQYGESLRQTIAGFKISSVPHSMLARLVREVEENVAAQVTLLKALLARVRVCLSAGTWEVPSDPHSYRLGGDVKRCVECVLRLAFSEIDLYLNEALRQLRKCVPTGTLMSSTAALVAAVSGIGGGGATAAAVSTSFSMLRKRELEIRFKRLELLAARKARQPFLAELSSLRSLFPGAYGDEWTVRSLLFFAYLSMINGAERRARALLVEYAAVKTRLHCRQEAAEVLLRVCALAGIGLPLVGLHAPASNASLGGTTAHADSSADPLCQLSRDATATRAPHLMESNNGLEASVHPNASISPAMGIFSALEEHAPDCGVARLNQLITNAALLKVPLLLELIEVFDGMAAATVTAALRCQLATLLLFQFPHLLEKATQRTLKSLVCETSALLEPQVSTTIVPAPFFLAWEAFPLPPHLAPQTVPVGGALFTFIDTQRLKLTILCLNGVKLGSRTVWTVGDVGSVLVTLYNPFHEPLVFDALALRCQSCASPSCADEDTAAENPAVSKSLSRPMRSPISYVLSDVEVSPLAKRKVLLQVQPTEEGTLLIDGVHLRLAETHSSQSITGKLPAPMHIPVLQRLPQVSCTLSTSELEVFGSQRIDFTVRVVNCGSVPITCISLTVHSEQCQLEGCEGCKERRSETETTVTLNKRALTAAARTPLQPGDVVIIPGTLEAPPTIGKFGAHYVMFRTDLSLPHPTPEKPANVPDAVPVYAVIPRRVTETRLRLFHSPGLIVTSVALTKDRHAVEVRVANRSRLYSMELQLTALAFAELPDAFIVAGAEYVVPPIKLTHIPPAQGKDGFRFLVPWVVRELTQCTGTLELDLSLISNELVSAEPLDECVVSLEVCVSHTALRQQAIEAPSLIVPVESKGLLITNASHREALSEGVVPLYRWESGGSSLYGKTERNLVVSRAKRGHCATGLPGATGVVTAAAAHDSVAQPAATAGQNMAHSRTLQEGDLLPGEVASNSAFSRRHTESMDWAPETGTVGLQSLNRDRYLFPTKESSEIGALKSGGHGSLVPIVIPAVTPIRLHLSVAAPRWRRAIPLHVHVSIDAHFDVAVLAGAVKADTMVGEGGRAVYKGEFELLAFKTGEHVLRVTIRDETERELTHTIHLIAEHSCVS</sequence>
<dbReference type="InterPro" id="IPR013935">
    <property type="entry name" value="Trs120_TRAPPC9"/>
</dbReference>
<dbReference type="GO" id="GO:0005802">
    <property type="term" value="C:trans-Golgi network"/>
    <property type="evidence" value="ECO:0007669"/>
    <property type="project" value="TreeGrafter"/>
</dbReference>
<keyword evidence="3" id="KW-1185">Reference proteome</keyword>
<accession>A0A836H2X4</accession>
<dbReference type="GeneID" id="94287391"/>
<dbReference type="Proteomes" id="UP000674318">
    <property type="component" value="Chromosome 35"/>
</dbReference>